<keyword evidence="7" id="KW-1185">Reference proteome</keyword>
<dbReference type="Gene3D" id="2.60.40.420">
    <property type="entry name" value="Cupredoxins - blue copper proteins"/>
    <property type="match status" value="1"/>
</dbReference>
<accession>A0A3G3JWY6</accession>
<dbReference type="InterPro" id="IPR051403">
    <property type="entry name" value="NosZ/Cyto_c_oxidase_sub2"/>
</dbReference>
<dbReference type="GO" id="GO:0004129">
    <property type="term" value="F:cytochrome-c oxidase activity"/>
    <property type="evidence" value="ECO:0007669"/>
    <property type="project" value="InterPro"/>
</dbReference>
<evidence type="ECO:0000313" key="6">
    <source>
        <dbReference type="EMBL" id="AYQ72019.1"/>
    </source>
</evidence>
<evidence type="ECO:0000259" key="5">
    <source>
        <dbReference type="PROSITE" id="PS50857"/>
    </source>
</evidence>
<dbReference type="GO" id="GO:0030313">
    <property type="term" value="C:cell envelope"/>
    <property type="evidence" value="ECO:0007669"/>
    <property type="project" value="UniProtKB-SubCell"/>
</dbReference>
<evidence type="ECO:0000256" key="4">
    <source>
        <dbReference type="SAM" id="SignalP"/>
    </source>
</evidence>
<evidence type="ECO:0000256" key="3">
    <source>
        <dbReference type="ARBA" id="ARBA00023008"/>
    </source>
</evidence>
<dbReference type="RefSeq" id="WP_123040080.1">
    <property type="nucleotide sequence ID" value="NZ_CP033433.1"/>
</dbReference>
<dbReference type="GO" id="GO:0016020">
    <property type="term" value="C:membrane"/>
    <property type="evidence" value="ECO:0007669"/>
    <property type="project" value="InterPro"/>
</dbReference>
<feature type="signal peptide" evidence="4">
    <location>
        <begin position="1"/>
        <end position="24"/>
    </location>
</feature>
<dbReference type="PROSITE" id="PS50857">
    <property type="entry name" value="COX2_CUA"/>
    <property type="match status" value="1"/>
</dbReference>
<dbReference type="InterPro" id="IPR002429">
    <property type="entry name" value="CcO_II-like_C"/>
</dbReference>
<dbReference type="Proteomes" id="UP000269097">
    <property type="component" value="Chromosome"/>
</dbReference>
<dbReference type="Pfam" id="PF13473">
    <property type="entry name" value="Cupredoxin_1"/>
    <property type="match status" value="1"/>
</dbReference>
<name>A0A3G3JWY6_9BACL</name>
<proteinExistence type="predicted"/>
<protein>
    <recommendedName>
        <fullName evidence="5">Cytochrome oxidase subunit II copper A binding domain-containing protein</fullName>
    </recommendedName>
</protein>
<feature type="chain" id="PRO_5038982689" description="Cytochrome oxidase subunit II copper A binding domain-containing protein" evidence="4">
    <location>
        <begin position="25"/>
        <end position="142"/>
    </location>
</feature>
<gene>
    <name evidence="6" type="ORF">EAV92_05205</name>
</gene>
<dbReference type="PANTHER" id="PTHR42838:SF2">
    <property type="entry name" value="NITROUS-OXIDE REDUCTASE"/>
    <property type="match status" value="1"/>
</dbReference>
<comment type="subcellular location">
    <subcellularLocation>
        <location evidence="1">Cell envelope</location>
    </subcellularLocation>
</comment>
<evidence type="ECO:0000256" key="1">
    <source>
        <dbReference type="ARBA" id="ARBA00004196"/>
    </source>
</evidence>
<dbReference type="InterPro" id="IPR028096">
    <property type="entry name" value="EfeO_Cupredoxin"/>
</dbReference>
<dbReference type="InterPro" id="IPR008972">
    <property type="entry name" value="Cupredoxin"/>
</dbReference>
<keyword evidence="2" id="KW-0479">Metal-binding</keyword>
<sequence>MWTGKWRNRAAVAGIGIVLTLALAGCGKSDSGGDAAPPAAVSADASDAGASNAAVVNVTASNFKWTLDKTEFTAGQQITFKLSGQDGAHGFSIVGQDVSHPIKKGETAEVTWTPDQPGTYTIKCNIMCGSGHRNMETTFTVK</sequence>
<evidence type="ECO:0000313" key="7">
    <source>
        <dbReference type="Proteomes" id="UP000269097"/>
    </source>
</evidence>
<feature type="domain" description="Cytochrome oxidase subunit II copper A binding" evidence="5">
    <location>
        <begin position="51"/>
        <end position="142"/>
    </location>
</feature>
<dbReference type="PANTHER" id="PTHR42838">
    <property type="entry name" value="CYTOCHROME C OXIDASE SUBUNIT II"/>
    <property type="match status" value="1"/>
</dbReference>
<reference evidence="6 7" key="1">
    <citation type="submission" date="2018-10" db="EMBL/GenBank/DDBJ databases">
        <title>Genome Sequence of Cohnella sp.</title>
        <authorList>
            <person name="Srinivasan S."/>
            <person name="Kim M.K."/>
        </authorList>
    </citation>
    <scope>NUCLEOTIDE SEQUENCE [LARGE SCALE GENOMIC DNA]</scope>
    <source>
        <strain evidence="6 7">18JY8-7</strain>
    </source>
</reference>
<dbReference type="KEGG" id="coh:EAV92_05205"/>
<dbReference type="EMBL" id="CP033433">
    <property type="protein sequence ID" value="AYQ72019.1"/>
    <property type="molecule type" value="Genomic_DNA"/>
</dbReference>
<keyword evidence="3" id="KW-0186">Copper</keyword>
<dbReference type="SUPFAM" id="SSF49503">
    <property type="entry name" value="Cupredoxins"/>
    <property type="match status" value="1"/>
</dbReference>
<dbReference type="GO" id="GO:0005507">
    <property type="term" value="F:copper ion binding"/>
    <property type="evidence" value="ECO:0007669"/>
    <property type="project" value="InterPro"/>
</dbReference>
<evidence type="ECO:0000256" key="2">
    <source>
        <dbReference type="ARBA" id="ARBA00022723"/>
    </source>
</evidence>
<organism evidence="6 7">
    <name type="scientific">Cohnella candidum</name>
    <dbReference type="NCBI Taxonomy" id="2674991"/>
    <lineage>
        <taxon>Bacteria</taxon>
        <taxon>Bacillati</taxon>
        <taxon>Bacillota</taxon>
        <taxon>Bacilli</taxon>
        <taxon>Bacillales</taxon>
        <taxon>Paenibacillaceae</taxon>
        <taxon>Cohnella</taxon>
    </lineage>
</organism>
<dbReference type="PROSITE" id="PS51257">
    <property type="entry name" value="PROKAR_LIPOPROTEIN"/>
    <property type="match status" value="1"/>
</dbReference>
<keyword evidence="4" id="KW-0732">Signal</keyword>
<dbReference type="AlphaFoldDB" id="A0A3G3JWY6"/>